<dbReference type="EMBL" id="JAGSOT010000043">
    <property type="protein sequence ID" value="MBR7797116.1"/>
    <property type="molecule type" value="Genomic_DNA"/>
</dbReference>
<keyword evidence="3" id="KW-1185">Reference proteome</keyword>
<evidence type="ECO:0008006" key="4">
    <source>
        <dbReference type="Google" id="ProtNLM"/>
    </source>
</evidence>
<organism evidence="2 3">
    <name type="scientific">Virgibacillus salarius</name>
    <dbReference type="NCBI Taxonomy" id="447199"/>
    <lineage>
        <taxon>Bacteria</taxon>
        <taxon>Bacillati</taxon>
        <taxon>Bacillota</taxon>
        <taxon>Bacilli</taxon>
        <taxon>Bacillales</taxon>
        <taxon>Bacillaceae</taxon>
        <taxon>Virgibacillus</taxon>
    </lineage>
</organism>
<evidence type="ECO:0000313" key="3">
    <source>
        <dbReference type="Proteomes" id="UP000675284"/>
    </source>
</evidence>
<feature type="chain" id="PRO_5038490952" description="Lipoprotein" evidence="1">
    <location>
        <begin position="19"/>
        <end position="125"/>
    </location>
</feature>
<dbReference type="Gene3D" id="2.60.40.3830">
    <property type="match status" value="1"/>
</dbReference>
<dbReference type="PROSITE" id="PS51257">
    <property type="entry name" value="PROKAR_LIPOPROTEIN"/>
    <property type="match status" value="1"/>
</dbReference>
<evidence type="ECO:0000256" key="1">
    <source>
        <dbReference type="SAM" id="SignalP"/>
    </source>
</evidence>
<protein>
    <recommendedName>
        <fullName evidence="4">Lipoprotein</fullName>
    </recommendedName>
</protein>
<gene>
    <name evidence="2" type="ORF">KCX74_13820</name>
</gene>
<dbReference type="Proteomes" id="UP000675284">
    <property type="component" value="Unassembled WGS sequence"/>
</dbReference>
<dbReference type="AlphaFoldDB" id="A0A941IC52"/>
<feature type="signal peptide" evidence="1">
    <location>
        <begin position="1"/>
        <end position="18"/>
    </location>
</feature>
<name>A0A941IC52_9BACI</name>
<comment type="caution">
    <text evidence="2">The sequence shown here is derived from an EMBL/GenBank/DDBJ whole genome shotgun (WGS) entry which is preliminary data.</text>
</comment>
<proteinExistence type="predicted"/>
<accession>A0A941IC52</accession>
<keyword evidence="1" id="KW-0732">Signal</keyword>
<sequence length="125" mass="14486">MYKTVVLVYLIFFLIVFAACETDSKVKEDSVKAIKGNDENSTTALNEAYNDWELTPTFEYHTKSKDGEDLTYEVIGKKDAFGITGPFPIVSSKSQKYFWFYWGQENIKNQPVEIMALKKRSKRFN</sequence>
<dbReference type="RefSeq" id="WP_166530612.1">
    <property type="nucleotide sequence ID" value="NZ_JAGSOT010000043.1"/>
</dbReference>
<evidence type="ECO:0000313" key="2">
    <source>
        <dbReference type="EMBL" id="MBR7797116.1"/>
    </source>
</evidence>
<reference evidence="2" key="1">
    <citation type="submission" date="2021-04" db="EMBL/GenBank/DDBJ databases">
        <title>Isolation and polyphasic classification of algal microorganism.</title>
        <authorList>
            <person name="Wang S."/>
        </authorList>
    </citation>
    <scope>NUCLEOTIDE SEQUENCE</scope>
    <source>
        <strain evidence="2">720a</strain>
    </source>
</reference>